<name>A0A9Q0QQS0_9MAGN</name>
<sequence length="121" mass="12985">MASLKTEFISLVPTGKSAAEDLAQRDKLFMVLTLAAISPDLAPVRDQILAGFGIHIVPDNVHEAPIDALPAPDSSPWSCLLIISFPLPFVKVAQLLNSKGLGFGKKKSKFSTNTQFTDPPL</sequence>
<gene>
    <name evidence="1" type="ORF">NE237_015114</name>
</gene>
<dbReference type="AlphaFoldDB" id="A0A9Q0QQS0"/>
<dbReference type="OrthoDB" id="1932912at2759"/>
<dbReference type="Proteomes" id="UP001141806">
    <property type="component" value="Unassembled WGS sequence"/>
</dbReference>
<organism evidence="1 2">
    <name type="scientific">Protea cynaroides</name>
    <dbReference type="NCBI Taxonomy" id="273540"/>
    <lineage>
        <taxon>Eukaryota</taxon>
        <taxon>Viridiplantae</taxon>
        <taxon>Streptophyta</taxon>
        <taxon>Embryophyta</taxon>
        <taxon>Tracheophyta</taxon>
        <taxon>Spermatophyta</taxon>
        <taxon>Magnoliopsida</taxon>
        <taxon>Proteales</taxon>
        <taxon>Proteaceae</taxon>
        <taxon>Protea</taxon>
    </lineage>
</organism>
<comment type="caution">
    <text evidence="1">The sequence shown here is derived from an EMBL/GenBank/DDBJ whole genome shotgun (WGS) entry which is preliminary data.</text>
</comment>
<dbReference type="EMBL" id="JAMYWD010000006">
    <property type="protein sequence ID" value="KAJ4968413.1"/>
    <property type="molecule type" value="Genomic_DNA"/>
</dbReference>
<accession>A0A9Q0QQS0</accession>
<proteinExistence type="predicted"/>
<evidence type="ECO:0000313" key="2">
    <source>
        <dbReference type="Proteomes" id="UP001141806"/>
    </source>
</evidence>
<protein>
    <submittedName>
        <fullName evidence="1">Uncharacterized protein</fullName>
    </submittedName>
</protein>
<evidence type="ECO:0000313" key="1">
    <source>
        <dbReference type="EMBL" id="KAJ4968413.1"/>
    </source>
</evidence>
<reference evidence="1" key="1">
    <citation type="journal article" date="2023" name="Plant J.">
        <title>The genome of the king protea, Protea cynaroides.</title>
        <authorList>
            <person name="Chang J."/>
            <person name="Duong T.A."/>
            <person name="Schoeman C."/>
            <person name="Ma X."/>
            <person name="Roodt D."/>
            <person name="Barker N."/>
            <person name="Li Z."/>
            <person name="Van de Peer Y."/>
            <person name="Mizrachi E."/>
        </authorList>
    </citation>
    <scope>NUCLEOTIDE SEQUENCE</scope>
    <source>
        <tissue evidence="1">Young leaves</tissue>
    </source>
</reference>
<keyword evidence="2" id="KW-1185">Reference proteome</keyword>